<sequence length="302" mass="35193">MVDQSRPARRHHQFYYSDGTHIFRAQNSLFKVHKSVLSDKSLIFKSMFDANDYAGIFPIDGLTDDKPILVPEQVTDDAFELFLSVCYNKWRPDAWQAPESTIIELLELSRMYESQDARKYAIKQLSACCYAVKPINLASIALKYQIKDIFCRAFRRMVSLRVNDITDSEFDLLSSSVWRTLFRLRERLDLHRRIVACEPPPLVHSVGCEDPQRCLHDWRQLWWNGMGRFLVDGRNPQSFNDAVQQFQGLSYGGMSPECWRNVVKFVKEGRAFLHEDDLLDLTARSLAEFLIVEPSFDDTFPY</sequence>
<keyword evidence="3" id="KW-1185">Reference proteome</keyword>
<dbReference type="Gene3D" id="3.30.710.10">
    <property type="entry name" value="Potassium Channel Kv1.1, Chain A"/>
    <property type="match status" value="1"/>
</dbReference>
<name>A0A0C9YB09_9AGAM</name>
<evidence type="ECO:0000313" key="2">
    <source>
        <dbReference type="EMBL" id="KIK11189.1"/>
    </source>
</evidence>
<dbReference type="OrthoDB" id="2687485at2759"/>
<dbReference type="Proteomes" id="UP000054018">
    <property type="component" value="Unassembled WGS sequence"/>
</dbReference>
<evidence type="ECO:0000313" key="3">
    <source>
        <dbReference type="Proteomes" id="UP000054018"/>
    </source>
</evidence>
<dbReference type="InterPro" id="IPR000210">
    <property type="entry name" value="BTB/POZ_dom"/>
</dbReference>
<protein>
    <recommendedName>
        <fullName evidence="1">BTB domain-containing protein</fullName>
    </recommendedName>
</protein>
<dbReference type="STRING" id="765257.A0A0C9YB09"/>
<dbReference type="PROSITE" id="PS50097">
    <property type="entry name" value="BTB"/>
    <property type="match status" value="1"/>
</dbReference>
<proteinExistence type="predicted"/>
<organism evidence="2 3">
    <name type="scientific">Pisolithus microcarpus 441</name>
    <dbReference type="NCBI Taxonomy" id="765257"/>
    <lineage>
        <taxon>Eukaryota</taxon>
        <taxon>Fungi</taxon>
        <taxon>Dikarya</taxon>
        <taxon>Basidiomycota</taxon>
        <taxon>Agaricomycotina</taxon>
        <taxon>Agaricomycetes</taxon>
        <taxon>Agaricomycetidae</taxon>
        <taxon>Boletales</taxon>
        <taxon>Sclerodermatineae</taxon>
        <taxon>Pisolithaceae</taxon>
        <taxon>Pisolithus</taxon>
    </lineage>
</organism>
<dbReference type="AlphaFoldDB" id="A0A0C9YB09"/>
<reference evidence="2 3" key="1">
    <citation type="submission" date="2014-04" db="EMBL/GenBank/DDBJ databases">
        <authorList>
            <consortium name="DOE Joint Genome Institute"/>
            <person name="Kuo A."/>
            <person name="Kohler A."/>
            <person name="Costa M.D."/>
            <person name="Nagy L.G."/>
            <person name="Floudas D."/>
            <person name="Copeland A."/>
            <person name="Barry K.W."/>
            <person name="Cichocki N."/>
            <person name="Veneault-Fourrey C."/>
            <person name="LaButti K."/>
            <person name="Lindquist E.A."/>
            <person name="Lipzen A."/>
            <person name="Lundell T."/>
            <person name="Morin E."/>
            <person name="Murat C."/>
            <person name="Sun H."/>
            <person name="Tunlid A."/>
            <person name="Henrissat B."/>
            <person name="Grigoriev I.V."/>
            <person name="Hibbett D.S."/>
            <person name="Martin F."/>
            <person name="Nordberg H.P."/>
            <person name="Cantor M.N."/>
            <person name="Hua S.X."/>
        </authorList>
    </citation>
    <scope>NUCLEOTIDE SEQUENCE [LARGE SCALE GENOMIC DNA]</scope>
    <source>
        <strain evidence="2 3">441</strain>
    </source>
</reference>
<dbReference type="Pfam" id="PF00651">
    <property type="entry name" value="BTB"/>
    <property type="match status" value="1"/>
</dbReference>
<feature type="domain" description="BTB" evidence="1">
    <location>
        <begin position="17"/>
        <end position="88"/>
    </location>
</feature>
<accession>A0A0C9YB09</accession>
<dbReference type="HOGENOM" id="CLU_047592_4_0_1"/>
<dbReference type="SUPFAM" id="SSF54695">
    <property type="entry name" value="POZ domain"/>
    <property type="match status" value="1"/>
</dbReference>
<gene>
    <name evidence="2" type="ORF">PISMIDRAFT_690511</name>
</gene>
<dbReference type="CDD" id="cd18186">
    <property type="entry name" value="BTB_POZ_ZBTB_KLHL-like"/>
    <property type="match status" value="1"/>
</dbReference>
<evidence type="ECO:0000259" key="1">
    <source>
        <dbReference type="PROSITE" id="PS50097"/>
    </source>
</evidence>
<reference evidence="3" key="2">
    <citation type="submission" date="2015-01" db="EMBL/GenBank/DDBJ databases">
        <title>Evolutionary Origins and Diversification of the Mycorrhizal Mutualists.</title>
        <authorList>
            <consortium name="DOE Joint Genome Institute"/>
            <consortium name="Mycorrhizal Genomics Consortium"/>
            <person name="Kohler A."/>
            <person name="Kuo A."/>
            <person name="Nagy L.G."/>
            <person name="Floudas D."/>
            <person name="Copeland A."/>
            <person name="Barry K.W."/>
            <person name="Cichocki N."/>
            <person name="Veneault-Fourrey C."/>
            <person name="LaButti K."/>
            <person name="Lindquist E.A."/>
            <person name="Lipzen A."/>
            <person name="Lundell T."/>
            <person name="Morin E."/>
            <person name="Murat C."/>
            <person name="Riley R."/>
            <person name="Ohm R."/>
            <person name="Sun H."/>
            <person name="Tunlid A."/>
            <person name="Henrissat B."/>
            <person name="Grigoriev I.V."/>
            <person name="Hibbett D.S."/>
            <person name="Martin F."/>
        </authorList>
    </citation>
    <scope>NUCLEOTIDE SEQUENCE [LARGE SCALE GENOMIC DNA]</scope>
    <source>
        <strain evidence="3">441</strain>
    </source>
</reference>
<dbReference type="InterPro" id="IPR011333">
    <property type="entry name" value="SKP1/BTB/POZ_sf"/>
</dbReference>
<dbReference type="EMBL" id="KN834280">
    <property type="protein sequence ID" value="KIK11189.1"/>
    <property type="molecule type" value="Genomic_DNA"/>
</dbReference>